<keyword evidence="1" id="KW-0472">Membrane</keyword>
<dbReference type="PANTHER" id="PTHR38454:SF1">
    <property type="entry name" value="INTEGRAL MEMBRANE PROTEIN"/>
    <property type="match status" value="1"/>
</dbReference>
<keyword evidence="1" id="KW-1133">Transmembrane helix</keyword>
<keyword evidence="3" id="KW-1185">Reference proteome</keyword>
<feature type="transmembrane region" description="Helical" evidence="1">
    <location>
        <begin position="535"/>
        <end position="553"/>
    </location>
</feature>
<feature type="transmembrane region" description="Helical" evidence="1">
    <location>
        <begin position="389"/>
        <end position="408"/>
    </location>
</feature>
<dbReference type="Proteomes" id="UP000697472">
    <property type="component" value="Unassembled WGS sequence"/>
</dbReference>
<dbReference type="EMBL" id="JAFBEH010000008">
    <property type="protein sequence ID" value="MBM7642266.1"/>
    <property type="molecule type" value="Genomic_DNA"/>
</dbReference>
<feature type="transmembrane region" description="Helical" evidence="1">
    <location>
        <begin position="264"/>
        <end position="286"/>
    </location>
</feature>
<dbReference type="InterPro" id="IPR018580">
    <property type="entry name" value="Uncharacterised_YfhO"/>
</dbReference>
<protein>
    <submittedName>
        <fullName evidence="2">Membrane protein YfhO</fullName>
    </submittedName>
</protein>
<feature type="transmembrane region" description="Helical" evidence="1">
    <location>
        <begin position="182"/>
        <end position="201"/>
    </location>
</feature>
<feature type="transmembrane region" description="Helical" evidence="1">
    <location>
        <begin position="460"/>
        <end position="477"/>
    </location>
</feature>
<evidence type="ECO:0000313" key="2">
    <source>
        <dbReference type="EMBL" id="MBM7642266.1"/>
    </source>
</evidence>
<name>A0ABS2PQS6_9STRE</name>
<feature type="transmembrane region" description="Helical" evidence="1">
    <location>
        <begin position="124"/>
        <end position="147"/>
    </location>
</feature>
<dbReference type="Pfam" id="PF09586">
    <property type="entry name" value="YfhO"/>
    <property type="match status" value="1"/>
</dbReference>
<sequence length="988" mass="111712">MKNKISSWCQVVVNKCQPLVNFIEKHKKATVLSLSALLPMTIILVVWAFMGMFPFGTKTLMAVDFGQQYISFYGLLKESILSGDLSAFSYSFTKSLGGPMIGVLAYYLLSPFNIIYILTPLNQFAWAVFLTIWLRYGAIGLSFAYLLVRRYRGLDKHPWLVPIFASTYALSGMLVSYQMNTIFYDAMIMLPLVIIALEELLDGARPFRYMLVLAITMFLQFYMGYMICIFIALYACYYVSPRLAGHDSRKKALLAFFKPLLKTLGYSILAVVSTAALLYPVVLNLMESKGQVSTGMTFKWALQINPLDILSKLVIGGFDTTSGWSAGPNLPNIYVGAFALVGFILFFKFAQVARERKIAAAIVVFIFFLSFVHEFTSQIWHMGQNPAGFFYRFSWILSFFMVLLAFQAINENPRLTWKGLGIGSILVGASALYVASQTYTYISTKQPKAVSSFVKSHRELVALLITAIFLGLAYLVWRYLDKKQWIKVVWMGLCLLAIPLSINLLSKGYLFTQLSLTLMAFGFVFLIFYFGPKRLGFAILALMTIAELGYNAYLSQVTLGYADAAKFSDAAVSVKKVTDAIQKDSSDKFYRIAMTFAYSNTTPSLISYPGLSSFSSSLEGSTIDLFSYMGDVGVNAATRYANGTALTDALYGVRYYVDRKDYTTEEVNANPDKMYFSRMTSRLDIPDNYPNTVYEDDRYVVYENPNVFSIAFGTNSVTQSIKFGQNNPVSNQNIILNSMAGTNVNYFELFSFSDVEVENMTETTDANGQTIYKRIDKNQLGIIRYKVVPKSNYTYYFLTPYLLKQTRGHVSILLNNQWLNNQQSYSQKQLWQLTNNTEGQETVLEFRFDTDDDVNMTGAGLVRANGQAIRDVVKEREKQSMTVTNWTNTSVDGTVDITDDSDVMMTTIPYSKGWTVTVDGKKVETKKTWGSLLSFPITSGEHTIKMHYTTPGLYLGIVISLLDILFIAYLKWRENIHDWFKFRFTNKI</sequence>
<accession>A0ABS2PQS6</accession>
<evidence type="ECO:0000256" key="1">
    <source>
        <dbReference type="SAM" id="Phobius"/>
    </source>
</evidence>
<feature type="transmembrane region" description="Helical" evidence="1">
    <location>
        <begin position="100"/>
        <end position="118"/>
    </location>
</feature>
<dbReference type="NCBIfam" id="NF047589">
    <property type="entry name" value="GlcsyltransPgfM1Strep"/>
    <property type="match status" value="1"/>
</dbReference>
<evidence type="ECO:0000313" key="3">
    <source>
        <dbReference type="Proteomes" id="UP000697472"/>
    </source>
</evidence>
<feature type="transmembrane region" description="Helical" evidence="1">
    <location>
        <begin position="508"/>
        <end position="528"/>
    </location>
</feature>
<organism evidence="2 3">
    <name type="scientific">Streptococcus loxodontisalivarius</name>
    <dbReference type="NCBI Taxonomy" id="1349415"/>
    <lineage>
        <taxon>Bacteria</taxon>
        <taxon>Bacillati</taxon>
        <taxon>Bacillota</taxon>
        <taxon>Bacilli</taxon>
        <taxon>Lactobacillales</taxon>
        <taxon>Streptococcaceae</taxon>
        <taxon>Streptococcus</taxon>
    </lineage>
</organism>
<feature type="transmembrane region" description="Helical" evidence="1">
    <location>
        <begin position="213"/>
        <end position="240"/>
    </location>
</feature>
<feature type="transmembrane region" description="Helical" evidence="1">
    <location>
        <begin position="31"/>
        <end position="50"/>
    </location>
</feature>
<gene>
    <name evidence="2" type="ORF">JOC28_000561</name>
</gene>
<proteinExistence type="predicted"/>
<feature type="transmembrane region" description="Helical" evidence="1">
    <location>
        <begin position="358"/>
        <end position="377"/>
    </location>
</feature>
<feature type="transmembrane region" description="Helical" evidence="1">
    <location>
        <begin position="952"/>
        <end position="972"/>
    </location>
</feature>
<reference evidence="2 3" key="1">
    <citation type="submission" date="2021-01" db="EMBL/GenBank/DDBJ databases">
        <title>Genomic Encyclopedia of Type Strains, Phase IV (KMG-IV): sequencing the most valuable type-strain genomes for metagenomic binning, comparative biology and taxonomic classification.</title>
        <authorList>
            <person name="Goeker M."/>
        </authorList>
    </citation>
    <scope>NUCLEOTIDE SEQUENCE [LARGE SCALE GENOMIC DNA]</scope>
    <source>
        <strain evidence="2 3">DSM 27382</strain>
    </source>
</reference>
<feature type="transmembrane region" description="Helical" evidence="1">
    <location>
        <begin position="420"/>
        <end position="440"/>
    </location>
</feature>
<dbReference type="PANTHER" id="PTHR38454">
    <property type="entry name" value="INTEGRAL MEMBRANE PROTEIN-RELATED"/>
    <property type="match status" value="1"/>
</dbReference>
<keyword evidence="1" id="KW-0812">Transmembrane</keyword>
<comment type="caution">
    <text evidence="2">The sequence shown here is derived from an EMBL/GenBank/DDBJ whole genome shotgun (WGS) entry which is preliminary data.</text>
</comment>
<feature type="transmembrane region" description="Helical" evidence="1">
    <location>
        <begin position="484"/>
        <end position="502"/>
    </location>
</feature>
<feature type="transmembrane region" description="Helical" evidence="1">
    <location>
        <begin position="333"/>
        <end position="351"/>
    </location>
</feature>
<feature type="transmembrane region" description="Helical" evidence="1">
    <location>
        <begin position="159"/>
        <end position="176"/>
    </location>
</feature>